<keyword evidence="4" id="KW-0788">Thiol protease</keyword>
<dbReference type="Gene3D" id="2.30.30.40">
    <property type="entry name" value="SH3 Domains"/>
    <property type="match status" value="1"/>
</dbReference>
<comment type="similarity">
    <text evidence="1">Belongs to the peptidase C40 family.</text>
</comment>
<feature type="domain" description="NlpC/P60" evidence="5">
    <location>
        <begin position="163"/>
        <end position="284"/>
    </location>
</feature>
<evidence type="ECO:0000313" key="7">
    <source>
        <dbReference type="Proteomes" id="UP001139089"/>
    </source>
</evidence>
<gene>
    <name evidence="6" type="ORF">LRX75_13820</name>
</gene>
<dbReference type="GO" id="GO:0006508">
    <property type="term" value="P:proteolysis"/>
    <property type="evidence" value="ECO:0007669"/>
    <property type="project" value="UniProtKB-KW"/>
</dbReference>
<proteinExistence type="inferred from homology"/>
<evidence type="ECO:0000256" key="1">
    <source>
        <dbReference type="ARBA" id="ARBA00007074"/>
    </source>
</evidence>
<dbReference type="EMBL" id="JAJOZR010000008">
    <property type="protein sequence ID" value="MCD7110116.1"/>
    <property type="molecule type" value="Genomic_DNA"/>
</dbReference>
<sequence length="288" mass="31325">MTHSFDRRLHAFRPDLAEESLRGHVDALAYTAGSSAVCCVPVMPLRAEPDLGCGTDTELLIGETVRVLDTSQGWAWVKADADSYVGYVPDFAVVSIQKSPTHIITAPRTFVYSGADLRFPTVQALSMGSRITAIDERGTRGTRYFLLENGQAVVAGHCAPVGEALPGDYVSIAARFLETPYLWGGRSGFGIDCSGLVQLSLMMTGVSAPRDTDLQAASLGHEIAREDLRRGDLVFWKGHVAIMEDGATLIHANGNTMTVAREGLDEAIERIGWLYEQPTAFRRPVERL</sequence>
<dbReference type="Pfam" id="PF18348">
    <property type="entry name" value="SH3_16"/>
    <property type="match status" value="1"/>
</dbReference>
<dbReference type="Gene3D" id="3.90.1720.10">
    <property type="entry name" value="endopeptidase domain like (from Nostoc punctiforme)"/>
    <property type="match status" value="1"/>
</dbReference>
<dbReference type="Proteomes" id="UP001139089">
    <property type="component" value="Unassembled WGS sequence"/>
</dbReference>
<evidence type="ECO:0000256" key="3">
    <source>
        <dbReference type="ARBA" id="ARBA00022801"/>
    </source>
</evidence>
<comment type="caution">
    <text evidence="6">The sequence shown here is derived from an EMBL/GenBank/DDBJ whole genome shotgun (WGS) entry which is preliminary data.</text>
</comment>
<keyword evidence="2" id="KW-0645">Protease</keyword>
<dbReference type="InterPro" id="IPR000064">
    <property type="entry name" value="NLP_P60_dom"/>
</dbReference>
<evidence type="ECO:0000313" key="6">
    <source>
        <dbReference type="EMBL" id="MCD7110116.1"/>
    </source>
</evidence>
<evidence type="ECO:0000256" key="2">
    <source>
        <dbReference type="ARBA" id="ARBA00022670"/>
    </source>
</evidence>
<dbReference type="InterPro" id="IPR041382">
    <property type="entry name" value="SH3_16"/>
</dbReference>
<dbReference type="PANTHER" id="PTHR47053:SF1">
    <property type="entry name" value="MUREIN DD-ENDOPEPTIDASE MEPH-RELATED"/>
    <property type="match status" value="1"/>
</dbReference>
<keyword evidence="3" id="KW-0378">Hydrolase</keyword>
<name>A0A9X1NUB9_9HYPH</name>
<evidence type="ECO:0000259" key="5">
    <source>
        <dbReference type="PROSITE" id="PS51935"/>
    </source>
</evidence>
<dbReference type="Pfam" id="PF00877">
    <property type="entry name" value="NLPC_P60"/>
    <property type="match status" value="1"/>
</dbReference>
<dbReference type="PANTHER" id="PTHR47053">
    <property type="entry name" value="MUREIN DD-ENDOPEPTIDASE MEPH-RELATED"/>
    <property type="match status" value="1"/>
</dbReference>
<dbReference type="RefSeq" id="WP_231815271.1">
    <property type="nucleotide sequence ID" value="NZ_JAJOZR010000008.1"/>
</dbReference>
<dbReference type="SUPFAM" id="SSF54001">
    <property type="entry name" value="Cysteine proteinases"/>
    <property type="match status" value="1"/>
</dbReference>
<dbReference type="PROSITE" id="PS51935">
    <property type="entry name" value="NLPC_P60"/>
    <property type="match status" value="1"/>
</dbReference>
<organism evidence="6 7">
    <name type="scientific">Rhizobium quercicola</name>
    <dbReference type="NCBI Taxonomy" id="2901226"/>
    <lineage>
        <taxon>Bacteria</taxon>
        <taxon>Pseudomonadati</taxon>
        <taxon>Pseudomonadota</taxon>
        <taxon>Alphaproteobacteria</taxon>
        <taxon>Hyphomicrobiales</taxon>
        <taxon>Rhizobiaceae</taxon>
        <taxon>Rhizobium/Agrobacterium group</taxon>
        <taxon>Rhizobium</taxon>
    </lineage>
</organism>
<evidence type="ECO:0000256" key="4">
    <source>
        <dbReference type="ARBA" id="ARBA00022807"/>
    </source>
</evidence>
<protein>
    <submittedName>
        <fullName evidence="6">NlpC/P60 family protein</fullName>
    </submittedName>
</protein>
<keyword evidence="7" id="KW-1185">Reference proteome</keyword>
<dbReference type="InterPro" id="IPR038765">
    <property type="entry name" value="Papain-like_cys_pep_sf"/>
</dbReference>
<dbReference type="InterPro" id="IPR051202">
    <property type="entry name" value="Peptidase_C40"/>
</dbReference>
<accession>A0A9X1NUB9</accession>
<dbReference type="GO" id="GO:0008234">
    <property type="term" value="F:cysteine-type peptidase activity"/>
    <property type="evidence" value="ECO:0007669"/>
    <property type="project" value="UniProtKB-KW"/>
</dbReference>
<reference evidence="6" key="1">
    <citation type="submission" date="2021-12" db="EMBL/GenBank/DDBJ databases">
        <authorList>
            <person name="Li Y."/>
        </authorList>
    </citation>
    <scope>NUCLEOTIDE SEQUENCE</scope>
    <source>
        <strain evidence="6">DKSPLA3</strain>
    </source>
</reference>
<dbReference type="AlphaFoldDB" id="A0A9X1NUB9"/>